<evidence type="ECO:0000259" key="1">
    <source>
        <dbReference type="Pfam" id="PF08818"/>
    </source>
</evidence>
<evidence type="ECO:0000313" key="2">
    <source>
        <dbReference type="EMBL" id="KAA9368241.1"/>
    </source>
</evidence>
<dbReference type="Proteomes" id="UP000327108">
    <property type="component" value="Unassembled WGS sequence"/>
</dbReference>
<dbReference type="InterPro" id="IPR014922">
    <property type="entry name" value="YdhG-like"/>
</dbReference>
<dbReference type="EMBL" id="VYXQ01000008">
    <property type="protein sequence ID" value="KAA9368241.1"/>
    <property type="molecule type" value="Genomic_DNA"/>
</dbReference>
<protein>
    <submittedName>
        <fullName evidence="2">DUF1801 domain-containing protein</fullName>
    </submittedName>
</protein>
<dbReference type="Pfam" id="PF08818">
    <property type="entry name" value="DUF1801"/>
    <property type="match status" value="1"/>
</dbReference>
<sequence>MSSIKVDALLEGVREFHNEQFDTVQRLREMVLASGDPVREHVKFGGILFSARADFCGIFSFKDHLNLEFSHGATFLDPYGLLRGAGSLRRHIRLQQFSDIESKHVSYYIRIARQIADH</sequence>
<comment type="caution">
    <text evidence="2">The sequence shown here is derived from an EMBL/GenBank/DDBJ whole genome shotgun (WGS) entry which is preliminary data.</text>
</comment>
<keyword evidence="3" id="KW-1185">Reference proteome</keyword>
<evidence type="ECO:0000313" key="3">
    <source>
        <dbReference type="Proteomes" id="UP000327108"/>
    </source>
</evidence>
<accession>A0A5N1K111</accession>
<gene>
    <name evidence="2" type="ORF">F3W84_10140</name>
</gene>
<dbReference type="AlphaFoldDB" id="A0A5N1K111"/>
<organism evidence="2 3">
    <name type="scientific">Ochrobactrum quorumnocens</name>
    <dbReference type="NCBI Taxonomy" id="271865"/>
    <lineage>
        <taxon>Bacteria</taxon>
        <taxon>Pseudomonadati</taxon>
        <taxon>Pseudomonadota</taxon>
        <taxon>Alphaproteobacteria</taxon>
        <taxon>Hyphomicrobiales</taxon>
        <taxon>Brucellaceae</taxon>
        <taxon>Brucella/Ochrobactrum group</taxon>
        <taxon>Ochrobactrum</taxon>
    </lineage>
</organism>
<name>A0A5N1K111_9HYPH</name>
<reference evidence="2 3" key="1">
    <citation type="submission" date="2019-09" db="EMBL/GenBank/DDBJ databases">
        <title>Biological control of the noxious weed angled onion (Allium triquetrum) thwarted by endophytic bacteria in Victoria, Australia.</title>
        <authorList>
            <person name="Tehranchian P."/>
            <person name="Adair R.J."/>
            <person name="Van T.H."/>
            <person name="Morrison P.D."/>
            <person name="Williams H."/>
            <person name="Lawrie A.C."/>
        </authorList>
    </citation>
    <scope>NUCLEOTIDE SEQUENCE [LARGE SCALE GENOMIC DNA]</scope>
    <source>
        <strain evidence="2 3">RPTAtOch1</strain>
    </source>
</reference>
<dbReference type="SUPFAM" id="SSF159888">
    <property type="entry name" value="YdhG-like"/>
    <property type="match status" value="1"/>
</dbReference>
<feature type="domain" description="YdhG-like" evidence="1">
    <location>
        <begin position="22"/>
        <end position="110"/>
    </location>
</feature>
<dbReference type="RefSeq" id="WP_151093246.1">
    <property type="nucleotide sequence ID" value="NZ_JBLZNM010000008.1"/>
</dbReference>
<proteinExistence type="predicted"/>